<evidence type="ECO:0000313" key="2">
    <source>
        <dbReference type="Proteomes" id="UP000798662"/>
    </source>
</evidence>
<comment type="caution">
    <text evidence="1">The sequence shown here is derived from an EMBL/GenBank/DDBJ whole genome shotgun (WGS) entry which is preliminary data.</text>
</comment>
<dbReference type="EMBL" id="CM020619">
    <property type="protein sequence ID" value="KAK1866568.1"/>
    <property type="molecule type" value="Genomic_DNA"/>
</dbReference>
<gene>
    <name evidence="1" type="ORF">I4F81_009084</name>
</gene>
<accession>A0ACC3C9W4</accession>
<protein>
    <submittedName>
        <fullName evidence="1">Uncharacterized protein</fullName>
    </submittedName>
</protein>
<organism evidence="1 2">
    <name type="scientific">Pyropia yezoensis</name>
    <name type="common">Susabi-nori</name>
    <name type="synonym">Porphyra yezoensis</name>
    <dbReference type="NCBI Taxonomy" id="2788"/>
    <lineage>
        <taxon>Eukaryota</taxon>
        <taxon>Rhodophyta</taxon>
        <taxon>Bangiophyceae</taxon>
        <taxon>Bangiales</taxon>
        <taxon>Bangiaceae</taxon>
        <taxon>Pyropia</taxon>
    </lineage>
</organism>
<reference evidence="1" key="1">
    <citation type="submission" date="2019-11" db="EMBL/GenBank/DDBJ databases">
        <title>Nori genome reveals adaptations in red seaweeds to the harsh intertidal environment.</title>
        <authorList>
            <person name="Wang D."/>
            <person name="Mao Y."/>
        </authorList>
    </citation>
    <scope>NUCLEOTIDE SEQUENCE</scope>
    <source>
        <tissue evidence="1">Gametophyte</tissue>
    </source>
</reference>
<proteinExistence type="predicted"/>
<keyword evidence="2" id="KW-1185">Reference proteome</keyword>
<name>A0ACC3C9W4_PYRYE</name>
<sequence>MSLGPPALFLALPGGAAVLPPLPRRPVPRLARRRPLLPGLPSLHVSSFLGAPHPAAWRQAASAPFPFAPPTPLSPSPVVVVASLPSMLAASKTRKPSHAPRIDNRIARFRYTFLDTFECGISLVGTEIKSVREGKMNLRDGYARVTDGELWLHNVHISVHAASSAYFNHDETRPRRLLLHKRDIRKLASRQQDSGLTMVPVAAYFNAGGWLKVSVALARGKDMADKREVLKKREDDREMGRVLKNAVRI</sequence>
<evidence type="ECO:0000313" key="1">
    <source>
        <dbReference type="EMBL" id="KAK1866568.1"/>
    </source>
</evidence>
<dbReference type="Proteomes" id="UP000798662">
    <property type="component" value="Chromosome 2"/>
</dbReference>